<protein>
    <recommendedName>
        <fullName evidence="7">Zn(2)-C6 fungal-type domain-containing protein</fullName>
    </recommendedName>
</protein>
<dbReference type="CDD" id="cd00067">
    <property type="entry name" value="GAL4"/>
    <property type="match status" value="1"/>
</dbReference>
<evidence type="ECO:0000256" key="3">
    <source>
        <dbReference type="ARBA" id="ARBA00023242"/>
    </source>
</evidence>
<dbReference type="GO" id="GO:0000976">
    <property type="term" value="F:transcription cis-regulatory region binding"/>
    <property type="evidence" value="ECO:0007669"/>
    <property type="project" value="TreeGrafter"/>
</dbReference>
<dbReference type="Proteomes" id="UP000184300">
    <property type="component" value="Unassembled WGS sequence"/>
</dbReference>
<dbReference type="PANTHER" id="PTHR37534:SF2">
    <property type="entry name" value="N-ACETYLTRANSFERASE DOMAIN-CONTAINING PROTEIN"/>
    <property type="match status" value="1"/>
</dbReference>
<accession>A0A1L9VVJ8</accession>
<evidence type="ECO:0008006" key="7">
    <source>
        <dbReference type="Google" id="ProtNLM"/>
    </source>
</evidence>
<dbReference type="VEuPathDB" id="FungiDB:ASPGLDRAFT_43012"/>
<evidence type="ECO:0000256" key="2">
    <source>
        <dbReference type="ARBA" id="ARBA00023163"/>
    </source>
</evidence>
<dbReference type="EMBL" id="KV878890">
    <property type="protein sequence ID" value="OJJ87938.1"/>
    <property type="molecule type" value="Genomic_DNA"/>
</dbReference>
<keyword evidence="1" id="KW-0805">Transcription regulation</keyword>
<gene>
    <name evidence="5" type="ORF">ASPGLDRAFT_43012</name>
</gene>
<name>A0A1L9VVJ8_ASPGL</name>
<feature type="region of interest" description="Disordered" evidence="4">
    <location>
        <begin position="110"/>
        <end position="157"/>
    </location>
</feature>
<evidence type="ECO:0000256" key="1">
    <source>
        <dbReference type="ARBA" id="ARBA00023015"/>
    </source>
</evidence>
<dbReference type="OrthoDB" id="4525710at2759"/>
<dbReference type="GO" id="GO:0000981">
    <property type="term" value="F:DNA-binding transcription factor activity, RNA polymerase II-specific"/>
    <property type="evidence" value="ECO:0007669"/>
    <property type="project" value="InterPro"/>
</dbReference>
<dbReference type="GO" id="GO:0005634">
    <property type="term" value="C:nucleus"/>
    <property type="evidence" value="ECO:0007669"/>
    <property type="project" value="TreeGrafter"/>
</dbReference>
<evidence type="ECO:0000313" key="5">
    <source>
        <dbReference type="EMBL" id="OJJ87938.1"/>
    </source>
</evidence>
<evidence type="ECO:0000256" key="4">
    <source>
        <dbReference type="SAM" id="MobiDB-lite"/>
    </source>
</evidence>
<keyword evidence="6" id="KW-1185">Reference proteome</keyword>
<organism evidence="5 6">
    <name type="scientific">Aspergillus glaucus CBS 516.65</name>
    <dbReference type="NCBI Taxonomy" id="1160497"/>
    <lineage>
        <taxon>Eukaryota</taxon>
        <taxon>Fungi</taxon>
        <taxon>Dikarya</taxon>
        <taxon>Ascomycota</taxon>
        <taxon>Pezizomycotina</taxon>
        <taxon>Eurotiomycetes</taxon>
        <taxon>Eurotiomycetidae</taxon>
        <taxon>Eurotiales</taxon>
        <taxon>Aspergillaceae</taxon>
        <taxon>Aspergillus</taxon>
        <taxon>Aspergillus subgen. Aspergillus</taxon>
    </lineage>
</organism>
<dbReference type="GO" id="GO:0008270">
    <property type="term" value="F:zinc ion binding"/>
    <property type="evidence" value="ECO:0007669"/>
    <property type="project" value="InterPro"/>
</dbReference>
<dbReference type="InterPro" id="IPR001138">
    <property type="entry name" value="Zn2Cys6_DnaBD"/>
</dbReference>
<sequence>MPRPLPCTHCRYVHLPLSFGFYTDDTTARHLKCHGPPEKCQRCQSLSLDCNRPRPVYFRSSSNLRFSPDQVWLPPVSGSLGRRGSAARWRWVDETHDVMANIWINQDEHNDNDIIDSPADNDGSPIAPEIDPQHPCPSFSREQRNPTHAEPDPSPRVDHGRLTAILLRYFTEEVAARFDLCDPERHFTQLVPHRARACAPLRHAILTTAARHLIRLQRHRNTAGVVEWQGHALPDLTEAVALAYHTACITDLLALSMDPDQIHNDNLLAAAIILRTDEEMDAPLRENPEDQEVFLRMLNVFISAQVPHDAALPHSCSPSSSCSSDPPNGLRQAAFWVALRQEVFTSFMKQRSLSFPLSYCDAFRILSPATDAVWADRLIIFCADVLEYCYGSQDVAPASQSASPHRWHELVAYQDQLHACLPASFDPLYVHPPDPDRGQVFPEIWHLDPCHVTGTTHSELSRLLLLVFDPTRPQLGPGSAAQHRATIDSVRAIVLRLCGMALSNRQSAPTFIEALMGITTCGEYFELPKEQGALLGVLEVMRLEHAFPTQRVEDRLMVAWR</sequence>
<dbReference type="PANTHER" id="PTHR37534">
    <property type="entry name" value="TRANSCRIPTIONAL ACTIVATOR PROTEIN UGA3"/>
    <property type="match status" value="1"/>
</dbReference>
<evidence type="ECO:0000313" key="6">
    <source>
        <dbReference type="Proteomes" id="UP000184300"/>
    </source>
</evidence>
<keyword evidence="2" id="KW-0804">Transcription</keyword>
<dbReference type="AlphaFoldDB" id="A0A1L9VVJ8"/>
<dbReference type="RefSeq" id="XP_022404621.1">
    <property type="nucleotide sequence ID" value="XM_022545722.1"/>
</dbReference>
<dbReference type="STRING" id="1160497.A0A1L9VVJ8"/>
<proteinExistence type="predicted"/>
<feature type="compositionally biased region" description="Basic and acidic residues" evidence="4">
    <location>
        <begin position="141"/>
        <end position="157"/>
    </location>
</feature>
<dbReference type="GO" id="GO:0045944">
    <property type="term" value="P:positive regulation of transcription by RNA polymerase II"/>
    <property type="evidence" value="ECO:0007669"/>
    <property type="project" value="TreeGrafter"/>
</dbReference>
<reference evidence="6" key="1">
    <citation type="journal article" date="2017" name="Genome Biol.">
        <title>Comparative genomics reveals high biological diversity and specific adaptations in the industrially and medically important fungal genus Aspergillus.</title>
        <authorList>
            <person name="de Vries R.P."/>
            <person name="Riley R."/>
            <person name="Wiebenga A."/>
            <person name="Aguilar-Osorio G."/>
            <person name="Amillis S."/>
            <person name="Uchima C.A."/>
            <person name="Anderluh G."/>
            <person name="Asadollahi M."/>
            <person name="Askin M."/>
            <person name="Barry K."/>
            <person name="Battaglia E."/>
            <person name="Bayram O."/>
            <person name="Benocci T."/>
            <person name="Braus-Stromeyer S.A."/>
            <person name="Caldana C."/>
            <person name="Canovas D."/>
            <person name="Cerqueira G.C."/>
            <person name="Chen F."/>
            <person name="Chen W."/>
            <person name="Choi C."/>
            <person name="Clum A."/>
            <person name="Dos Santos R.A."/>
            <person name="Damasio A.R."/>
            <person name="Diallinas G."/>
            <person name="Emri T."/>
            <person name="Fekete E."/>
            <person name="Flipphi M."/>
            <person name="Freyberg S."/>
            <person name="Gallo A."/>
            <person name="Gournas C."/>
            <person name="Habgood R."/>
            <person name="Hainaut M."/>
            <person name="Harispe M.L."/>
            <person name="Henrissat B."/>
            <person name="Hilden K.S."/>
            <person name="Hope R."/>
            <person name="Hossain A."/>
            <person name="Karabika E."/>
            <person name="Karaffa L."/>
            <person name="Karanyi Z."/>
            <person name="Krasevec N."/>
            <person name="Kuo A."/>
            <person name="Kusch H."/>
            <person name="LaButti K."/>
            <person name="Lagendijk E.L."/>
            <person name="Lapidus A."/>
            <person name="Levasseur A."/>
            <person name="Lindquist E."/>
            <person name="Lipzen A."/>
            <person name="Logrieco A.F."/>
            <person name="MacCabe A."/>
            <person name="Maekelae M.R."/>
            <person name="Malavazi I."/>
            <person name="Melin P."/>
            <person name="Meyer V."/>
            <person name="Mielnichuk N."/>
            <person name="Miskei M."/>
            <person name="Molnar A.P."/>
            <person name="Mule G."/>
            <person name="Ngan C.Y."/>
            <person name="Orejas M."/>
            <person name="Orosz E."/>
            <person name="Ouedraogo J.P."/>
            <person name="Overkamp K.M."/>
            <person name="Park H.-S."/>
            <person name="Perrone G."/>
            <person name="Piumi F."/>
            <person name="Punt P.J."/>
            <person name="Ram A.F."/>
            <person name="Ramon A."/>
            <person name="Rauscher S."/>
            <person name="Record E."/>
            <person name="Riano-Pachon D.M."/>
            <person name="Robert V."/>
            <person name="Roehrig J."/>
            <person name="Ruller R."/>
            <person name="Salamov A."/>
            <person name="Salih N.S."/>
            <person name="Samson R.A."/>
            <person name="Sandor E."/>
            <person name="Sanguinetti M."/>
            <person name="Schuetze T."/>
            <person name="Sepcic K."/>
            <person name="Shelest E."/>
            <person name="Sherlock G."/>
            <person name="Sophianopoulou V."/>
            <person name="Squina F.M."/>
            <person name="Sun H."/>
            <person name="Susca A."/>
            <person name="Todd R.B."/>
            <person name="Tsang A."/>
            <person name="Unkles S.E."/>
            <person name="van de Wiele N."/>
            <person name="van Rossen-Uffink D."/>
            <person name="Oliveira J.V."/>
            <person name="Vesth T.C."/>
            <person name="Visser J."/>
            <person name="Yu J.-H."/>
            <person name="Zhou M."/>
            <person name="Andersen M.R."/>
            <person name="Archer D.B."/>
            <person name="Baker S.E."/>
            <person name="Benoit I."/>
            <person name="Brakhage A.A."/>
            <person name="Braus G.H."/>
            <person name="Fischer R."/>
            <person name="Frisvad J.C."/>
            <person name="Goldman G.H."/>
            <person name="Houbraken J."/>
            <person name="Oakley B."/>
            <person name="Pocsi I."/>
            <person name="Scazzocchio C."/>
            <person name="Seiboth B."/>
            <person name="vanKuyk P.A."/>
            <person name="Wortman J."/>
            <person name="Dyer P.S."/>
            <person name="Grigoriev I.V."/>
        </authorList>
    </citation>
    <scope>NUCLEOTIDE SEQUENCE [LARGE SCALE GENOMIC DNA]</scope>
    <source>
        <strain evidence="6">CBS 516.65</strain>
    </source>
</reference>
<dbReference type="GeneID" id="34461983"/>
<keyword evidence="3" id="KW-0539">Nucleus</keyword>